<keyword evidence="5" id="KW-0445">Lipid transport</keyword>
<comment type="subcellular location">
    <subcellularLocation>
        <location evidence="1">Membrane</location>
    </subcellularLocation>
    <subcellularLocation>
        <location evidence="9">Mitochondrion outer membrane</location>
        <topology evidence="9">Peripheral membrane protein</topology>
        <orientation evidence="9">Cytoplasmic side</orientation>
    </subcellularLocation>
    <subcellularLocation>
        <location evidence="9">Endoplasmic reticulum membrane</location>
        <topology evidence="9">Peripheral membrane protein</topology>
        <orientation evidence="9">Cytoplasmic side</orientation>
    </subcellularLocation>
    <text evidence="9">The ERMES/MDM complex localizes to a few discrete foci (around 10 per single cell), that represent mitochondria-endoplasmic reticulum junctions. These foci are often found next to mtDNA nucleoids.</text>
</comment>
<dbReference type="EMBL" id="JAGPNK010000009">
    <property type="protein sequence ID" value="KAH7313461.1"/>
    <property type="molecule type" value="Genomic_DNA"/>
</dbReference>
<keyword evidence="8 9" id="KW-0472">Membrane</keyword>
<evidence type="ECO:0000256" key="8">
    <source>
        <dbReference type="ARBA" id="ARBA00023136"/>
    </source>
</evidence>
<feature type="compositionally biased region" description="Acidic residues" evidence="10">
    <location>
        <begin position="73"/>
        <end position="89"/>
    </location>
</feature>
<dbReference type="InterPro" id="IPR031468">
    <property type="entry name" value="SMP_LBD"/>
</dbReference>
<dbReference type="Proteomes" id="UP000813444">
    <property type="component" value="Unassembled WGS sequence"/>
</dbReference>
<evidence type="ECO:0000313" key="13">
    <source>
        <dbReference type="Proteomes" id="UP000813444"/>
    </source>
</evidence>
<keyword evidence="7 9" id="KW-0496">Mitochondrion</keyword>
<evidence type="ECO:0000256" key="6">
    <source>
        <dbReference type="ARBA" id="ARBA00023121"/>
    </source>
</evidence>
<dbReference type="OrthoDB" id="3356905at2759"/>
<comment type="similarity">
    <text evidence="9">Belongs to the MDM12 family.</text>
</comment>
<evidence type="ECO:0000313" key="12">
    <source>
        <dbReference type="EMBL" id="KAH7313461.1"/>
    </source>
</evidence>
<feature type="region of interest" description="Disordered" evidence="10">
    <location>
        <begin position="346"/>
        <end position="367"/>
    </location>
</feature>
<accession>A0A8K0SN89</accession>
<dbReference type="AlphaFoldDB" id="A0A8K0SN89"/>
<keyword evidence="3 9" id="KW-1000">Mitochondrion outer membrane</keyword>
<keyword evidence="2" id="KW-0813">Transport</keyword>
<keyword evidence="6" id="KW-0446">Lipid-binding</keyword>
<dbReference type="GO" id="GO:0008289">
    <property type="term" value="F:lipid binding"/>
    <property type="evidence" value="ECO:0007669"/>
    <property type="project" value="UniProtKB-KW"/>
</dbReference>
<keyword evidence="4 9" id="KW-0256">Endoplasmic reticulum</keyword>
<feature type="domain" description="SMP-LTD" evidence="11">
    <location>
        <begin position="1"/>
        <end position="422"/>
    </location>
</feature>
<comment type="caution">
    <text evidence="12">The sequence shown here is derived from an EMBL/GenBank/DDBJ whole genome shotgun (WGS) entry which is preliminary data.</text>
</comment>
<dbReference type="InterPro" id="IPR027532">
    <property type="entry name" value="Mdm12"/>
</dbReference>
<dbReference type="CDD" id="cd21672">
    <property type="entry name" value="SMP_Mdm12"/>
    <property type="match status" value="1"/>
</dbReference>
<evidence type="ECO:0000256" key="1">
    <source>
        <dbReference type="ARBA" id="ARBA00004370"/>
    </source>
</evidence>
<evidence type="ECO:0000256" key="3">
    <source>
        <dbReference type="ARBA" id="ARBA00022787"/>
    </source>
</evidence>
<comment type="function">
    <text evidence="9">Component of the ERMES/MDM complex, which serves as a molecular tether to connect the endoplasmic reticulum (ER) and mitochondria. Components of this complex are involved in the control of mitochondrial shape and protein biogenesis, and function in nonvesicular lipid trafficking between the ER and mitochondria. MDM12 is required for the interaction of the ER-resident membrane protein MMM1 and the outer mitochondrial membrane-resident beta-barrel protein MDM10. The MDM12-MMM1 subcomplex functions in the major beta-barrel assembly pathway that is responsible for biogenesis of all mitochondrial outer membrane beta-barrel proteins, and acts in a late step after the SAM complex. The MDM10-MDM12-MMM1 subcomplex further acts in the TOM40-specific pathway after the action of the MDM12-MMM1 complex. Essential for establishing and maintaining the structure of mitochondria and maintenance of mtDNA nucleoids.</text>
</comment>
<dbReference type="GO" id="GO:0045040">
    <property type="term" value="P:protein insertion into mitochondrial outer membrane"/>
    <property type="evidence" value="ECO:0007669"/>
    <property type="project" value="UniProtKB-UniRule"/>
</dbReference>
<dbReference type="HAMAP" id="MF_03104">
    <property type="entry name" value="Mdm12"/>
    <property type="match status" value="1"/>
</dbReference>
<dbReference type="GO" id="GO:0015914">
    <property type="term" value="P:phospholipid transport"/>
    <property type="evidence" value="ECO:0007669"/>
    <property type="project" value="TreeGrafter"/>
</dbReference>
<dbReference type="GO" id="GO:1990456">
    <property type="term" value="P:mitochondrion-endoplasmic reticulum membrane tethering"/>
    <property type="evidence" value="ECO:0007669"/>
    <property type="project" value="TreeGrafter"/>
</dbReference>
<keyword evidence="13" id="KW-1185">Reference proteome</keyword>
<organism evidence="12 13">
    <name type="scientific">Stachybotrys elegans</name>
    <dbReference type="NCBI Taxonomy" id="80388"/>
    <lineage>
        <taxon>Eukaryota</taxon>
        <taxon>Fungi</taxon>
        <taxon>Dikarya</taxon>
        <taxon>Ascomycota</taxon>
        <taxon>Pezizomycotina</taxon>
        <taxon>Sordariomycetes</taxon>
        <taxon>Hypocreomycetidae</taxon>
        <taxon>Hypocreales</taxon>
        <taxon>Stachybotryaceae</taxon>
        <taxon>Stachybotrys</taxon>
    </lineage>
</organism>
<evidence type="ECO:0000256" key="2">
    <source>
        <dbReference type="ARBA" id="ARBA00022448"/>
    </source>
</evidence>
<feature type="compositionally biased region" description="Low complexity" evidence="10">
    <location>
        <begin position="186"/>
        <end position="204"/>
    </location>
</feature>
<proteinExistence type="inferred from homology"/>
<dbReference type="PANTHER" id="PTHR28204">
    <property type="entry name" value="MITOCHONDRIAL DISTRIBUTION AND MORPHOLOGY PROTEIN 12"/>
    <property type="match status" value="1"/>
</dbReference>
<evidence type="ECO:0000256" key="10">
    <source>
        <dbReference type="SAM" id="MobiDB-lite"/>
    </source>
</evidence>
<dbReference type="GO" id="GO:0005789">
    <property type="term" value="C:endoplasmic reticulum membrane"/>
    <property type="evidence" value="ECO:0007669"/>
    <property type="project" value="UniProtKB-SubCell"/>
</dbReference>
<dbReference type="GO" id="GO:0032865">
    <property type="term" value="C:ERMES complex"/>
    <property type="evidence" value="ECO:0007669"/>
    <property type="project" value="UniProtKB-UniRule"/>
</dbReference>
<sequence length="422" mass="45984">MSIDLNWETVTSGPDGEALADRIREFIHDKFQAVALPRFIKSVTVHGFDFGTIPPQLELKDITDPLPDFYEEELDDEEESDEGEGEDDTTASTAAYEREGFATMTRKRAGGLREEFMRGEMPGHDFGSPPFLGVSTPGILGGSTPGILGGSGLNYFQGHLGTGSHTPLAAVAGAHLQSSWMGSAATSQLSTPSRSRQPSQSSISVDNFPASLMPPRLREKASVSTLAPTSVGTPAGTSRPPTRDKHPSESAIVDDEEEIPAGAMPNPKREPRVEDVQAVFRIRYSGDVRLNLTAEILLDYPMPSFVGIPLKLNITGMSFDGVGVLAHIRKRVHFCFLSPEDALAAVGPDDEEEQQKGTPSRSSKSRFGGLLQEVKVESEIGGSQSGRQSLKNVDKVERFVLEQVRRIFEEEFVYPSFWTFLV</sequence>
<evidence type="ECO:0000259" key="11">
    <source>
        <dbReference type="PROSITE" id="PS51847"/>
    </source>
</evidence>
<comment type="subunit">
    <text evidence="9">Component of the ER-mitochondria encounter structure (ERMES) or MDM complex, composed of MMM1, MDM10, MDM12 and MDM34. A MMM1 homodimer associates with one molecule of MDM12 on each side in a pairwise head-to-tail manner, and the SMP-LTD domains of MMM1 and MDM12 generate a continuous hydrophobic tunnel for phospholipid trafficking.</text>
</comment>
<dbReference type="PROSITE" id="PS51847">
    <property type="entry name" value="SMP"/>
    <property type="match status" value="1"/>
</dbReference>
<evidence type="ECO:0000256" key="4">
    <source>
        <dbReference type="ARBA" id="ARBA00022824"/>
    </source>
</evidence>
<evidence type="ECO:0000256" key="7">
    <source>
        <dbReference type="ARBA" id="ARBA00023128"/>
    </source>
</evidence>
<dbReference type="Pfam" id="PF26544">
    <property type="entry name" value="Mdm12"/>
    <property type="match status" value="2"/>
</dbReference>
<dbReference type="PANTHER" id="PTHR28204:SF1">
    <property type="entry name" value="MITOCHONDRIAL DISTRIBUTION AND MORPHOLOGY PROTEIN 12"/>
    <property type="match status" value="1"/>
</dbReference>
<feature type="compositionally biased region" description="Polar residues" evidence="10">
    <location>
        <begin position="222"/>
        <end position="240"/>
    </location>
</feature>
<evidence type="ECO:0000256" key="5">
    <source>
        <dbReference type="ARBA" id="ARBA00023055"/>
    </source>
</evidence>
<gene>
    <name evidence="9" type="primary">MDM12</name>
    <name evidence="12" type="ORF">B0I35DRAFT_410451</name>
</gene>
<reference evidence="12" key="1">
    <citation type="journal article" date="2021" name="Nat. Commun.">
        <title>Genetic determinants of endophytism in the Arabidopsis root mycobiome.</title>
        <authorList>
            <person name="Mesny F."/>
            <person name="Miyauchi S."/>
            <person name="Thiergart T."/>
            <person name="Pickel B."/>
            <person name="Atanasova L."/>
            <person name="Karlsson M."/>
            <person name="Huettel B."/>
            <person name="Barry K.W."/>
            <person name="Haridas S."/>
            <person name="Chen C."/>
            <person name="Bauer D."/>
            <person name="Andreopoulos W."/>
            <person name="Pangilinan J."/>
            <person name="LaButti K."/>
            <person name="Riley R."/>
            <person name="Lipzen A."/>
            <person name="Clum A."/>
            <person name="Drula E."/>
            <person name="Henrissat B."/>
            <person name="Kohler A."/>
            <person name="Grigoriev I.V."/>
            <person name="Martin F.M."/>
            <person name="Hacquard S."/>
        </authorList>
    </citation>
    <scope>NUCLEOTIDE SEQUENCE</scope>
    <source>
        <strain evidence="12">MPI-CAGE-CH-0235</strain>
    </source>
</reference>
<name>A0A8K0SN89_9HYPO</name>
<feature type="region of interest" description="Disordered" evidence="10">
    <location>
        <begin position="185"/>
        <end position="251"/>
    </location>
</feature>
<protein>
    <recommendedName>
        <fullName evidence="9">Mitochondrial distribution and morphology protein 12</fullName>
    </recommendedName>
    <alternativeName>
        <fullName evidence="9">Mitochondrial inheritance component MDM12</fullName>
    </alternativeName>
</protein>
<feature type="region of interest" description="Disordered" evidence="10">
    <location>
        <begin position="73"/>
        <end position="100"/>
    </location>
</feature>
<evidence type="ECO:0000256" key="9">
    <source>
        <dbReference type="HAMAP-Rule" id="MF_03104"/>
    </source>
</evidence>